<keyword evidence="1 5" id="KW-0489">Methyltransferase</keyword>
<dbReference type="NCBIfam" id="TIGR03534">
    <property type="entry name" value="RF_mod_PrmC"/>
    <property type="match status" value="1"/>
</dbReference>
<dbReference type="Gene3D" id="1.10.8.10">
    <property type="entry name" value="DNA helicase RuvA subunit, C-terminal domain"/>
    <property type="match status" value="1"/>
</dbReference>
<sequence>MNNTFTTIEEARRWASVFLRENGRETRVADLLLEHYLALPFAKLLASGPDPFPEEQRDRFVRSIEQHAETGVPVQHIIGTAPFYGREFHVNENVLIPRPETEELVVGVVDMIRKWDLDNPKVVDVGTGSGVIAITIALEQPDVNMIASDISTEALQVAKSNSHLHEAGVDFLQGNFLEPLQDQAVDIVVSNPPYIAYHEKETMDDTVVDFDPELALFTDQEGLAAYQTIVEQISGWERKPYLIAFEIGYQQGEAVTNIIEGQLDGYDVEVRQDLNGKDRMIFAVLKEK</sequence>
<feature type="binding site" evidence="5">
    <location>
        <begin position="126"/>
        <end position="130"/>
    </location>
    <ligand>
        <name>S-adenosyl-L-methionine</name>
        <dbReference type="ChEBI" id="CHEBI:59789"/>
    </ligand>
</feature>
<dbReference type="PROSITE" id="PS00092">
    <property type="entry name" value="N6_MTASE"/>
    <property type="match status" value="1"/>
</dbReference>
<proteinExistence type="inferred from homology"/>
<name>A0A4Z0GVJ1_9BACI</name>
<dbReference type="NCBIfam" id="TIGR00536">
    <property type="entry name" value="hemK_fam"/>
    <property type="match status" value="1"/>
</dbReference>
<dbReference type="Pfam" id="PF17827">
    <property type="entry name" value="PrmC_N"/>
    <property type="match status" value="1"/>
</dbReference>
<dbReference type="GO" id="GO:0032259">
    <property type="term" value="P:methylation"/>
    <property type="evidence" value="ECO:0007669"/>
    <property type="project" value="UniProtKB-KW"/>
</dbReference>
<dbReference type="STRING" id="192814.GCA_900166575_03076"/>
<dbReference type="CDD" id="cd02440">
    <property type="entry name" value="AdoMet_MTases"/>
    <property type="match status" value="1"/>
</dbReference>
<dbReference type="Gene3D" id="3.40.50.150">
    <property type="entry name" value="Vaccinia Virus protein VP39"/>
    <property type="match status" value="1"/>
</dbReference>
<accession>A0A4Z0GVJ1</accession>
<comment type="similarity">
    <text evidence="5">Belongs to the protein N5-glutamine methyltransferase family. PrmC subfamily.</text>
</comment>
<dbReference type="InterPro" id="IPR002052">
    <property type="entry name" value="DNA_methylase_N6_adenine_CS"/>
</dbReference>
<feature type="binding site" evidence="5">
    <location>
        <position position="149"/>
    </location>
    <ligand>
        <name>S-adenosyl-L-methionine</name>
        <dbReference type="ChEBI" id="CHEBI:59789"/>
    </ligand>
</feature>
<dbReference type="SUPFAM" id="SSF53335">
    <property type="entry name" value="S-adenosyl-L-methionine-dependent methyltransferases"/>
    <property type="match status" value="1"/>
</dbReference>
<dbReference type="HAMAP" id="MF_02126">
    <property type="entry name" value="RF_methyltr_PrmC"/>
    <property type="match status" value="1"/>
</dbReference>
<keyword evidence="2 5" id="KW-0808">Transferase</keyword>
<dbReference type="InterPro" id="IPR019874">
    <property type="entry name" value="RF_methyltr_PrmC"/>
</dbReference>
<dbReference type="AlphaFoldDB" id="A0A4Z0GVJ1"/>
<comment type="function">
    <text evidence="5">Methylates the class 1 translation termination release factors RF1/PrfA and RF2/PrfB on the glutamine residue of the universally conserved GGQ motif.</text>
</comment>
<keyword evidence="9" id="KW-1185">Reference proteome</keyword>
<dbReference type="InterPro" id="IPR050320">
    <property type="entry name" value="N5-glutamine_MTase"/>
</dbReference>
<dbReference type="InterPro" id="IPR007848">
    <property type="entry name" value="Small_mtfrase_dom"/>
</dbReference>
<dbReference type="GO" id="GO:0003676">
    <property type="term" value="F:nucleic acid binding"/>
    <property type="evidence" value="ECO:0007669"/>
    <property type="project" value="InterPro"/>
</dbReference>
<dbReference type="EMBL" id="SRJC01000005">
    <property type="protein sequence ID" value="TGB01608.1"/>
    <property type="molecule type" value="Genomic_DNA"/>
</dbReference>
<evidence type="ECO:0000259" key="6">
    <source>
        <dbReference type="Pfam" id="PF05175"/>
    </source>
</evidence>
<feature type="domain" description="Release factor glutamine methyltransferase N-terminal" evidence="7">
    <location>
        <begin position="10"/>
        <end position="79"/>
    </location>
</feature>
<evidence type="ECO:0000256" key="1">
    <source>
        <dbReference type="ARBA" id="ARBA00022603"/>
    </source>
</evidence>
<protein>
    <recommendedName>
        <fullName evidence="5">Release factor glutamine methyltransferase</fullName>
        <shortName evidence="5">RF MTase</shortName>
        <ecNumber evidence="5">2.1.1.297</ecNumber>
    </recommendedName>
    <alternativeName>
        <fullName evidence="5">N5-glutamine methyltransferase PrmC</fullName>
    </alternativeName>
    <alternativeName>
        <fullName evidence="5">Protein-(glutamine-N5) MTase PrmC</fullName>
    </alternativeName>
    <alternativeName>
        <fullName evidence="5">Protein-glutamine N-methyltransferase PrmC</fullName>
    </alternativeName>
</protein>
<dbReference type="EC" id="2.1.1.297" evidence="5"/>
<feature type="binding site" evidence="5">
    <location>
        <position position="191"/>
    </location>
    <ligand>
        <name>S-adenosyl-L-methionine</name>
        <dbReference type="ChEBI" id="CHEBI:59789"/>
    </ligand>
</feature>
<feature type="binding site" evidence="5">
    <location>
        <position position="176"/>
    </location>
    <ligand>
        <name>S-adenosyl-L-methionine</name>
        <dbReference type="ChEBI" id="CHEBI:59789"/>
    </ligand>
</feature>
<keyword evidence="3 5" id="KW-0949">S-adenosyl-L-methionine</keyword>
<comment type="caution">
    <text evidence="8">The sequence shown here is derived from an EMBL/GenBank/DDBJ whole genome shotgun (WGS) entry which is preliminary data.</text>
</comment>
<dbReference type="Pfam" id="PF05175">
    <property type="entry name" value="MTS"/>
    <property type="match status" value="1"/>
</dbReference>
<organism evidence="8 9">
    <name type="scientific">Halobacillus salinus</name>
    <dbReference type="NCBI Taxonomy" id="192814"/>
    <lineage>
        <taxon>Bacteria</taxon>
        <taxon>Bacillati</taxon>
        <taxon>Bacillota</taxon>
        <taxon>Bacilli</taxon>
        <taxon>Bacillales</taxon>
        <taxon>Bacillaceae</taxon>
        <taxon>Halobacillus</taxon>
    </lineage>
</organism>
<evidence type="ECO:0000313" key="9">
    <source>
        <dbReference type="Proteomes" id="UP000297982"/>
    </source>
</evidence>
<comment type="catalytic activity">
    <reaction evidence="4 5">
        <text>L-glutaminyl-[peptide chain release factor] + S-adenosyl-L-methionine = N(5)-methyl-L-glutaminyl-[peptide chain release factor] + S-adenosyl-L-homocysteine + H(+)</text>
        <dbReference type="Rhea" id="RHEA:42896"/>
        <dbReference type="Rhea" id="RHEA-COMP:10271"/>
        <dbReference type="Rhea" id="RHEA-COMP:10272"/>
        <dbReference type="ChEBI" id="CHEBI:15378"/>
        <dbReference type="ChEBI" id="CHEBI:30011"/>
        <dbReference type="ChEBI" id="CHEBI:57856"/>
        <dbReference type="ChEBI" id="CHEBI:59789"/>
        <dbReference type="ChEBI" id="CHEBI:61891"/>
        <dbReference type="EC" id="2.1.1.297"/>
    </reaction>
</comment>
<evidence type="ECO:0000259" key="7">
    <source>
        <dbReference type="Pfam" id="PF17827"/>
    </source>
</evidence>
<dbReference type="InterPro" id="IPR040758">
    <property type="entry name" value="PrmC_N"/>
</dbReference>
<dbReference type="Proteomes" id="UP000297982">
    <property type="component" value="Unassembled WGS sequence"/>
</dbReference>
<evidence type="ECO:0000256" key="4">
    <source>
        <dbReference type="ARBA" id="ARBA00048391"/>
    </source>
</evidence>
<dbReference type="InterPro" id="IPR029063">
    <property type="entry name" value="SAM-dependent_MTases_sf"/>
</dbReference>
<reference evidence="8 9" key="1">
    <citation type="journal article" date="2003" name="Int. J. Syst. Evol. Microbiol.">
        <title>Halobacillus salinus sp. nov., isolated from a salt lake on the coast of the East Sea in Korea.</title>
        <authorList>
            <person name="Yoon J.H."/>
            <person name="Kang K.H."/>
            <person name="Park Y.H."/>
        </authorList>
    </citation>
    <scope>NUCLEOTIDE SEQUENCE [LARGE SCALE GENOMIC DNA]</scope>
    <source>
        <strain evidence="8 9">HSL-3</strain>
    </source>
</reference>
<evidence type="ECO:0000256" key="3">
    <source>
        <dbReference type="ARBA" id="ARBA00022691"/>
    </source>
</evidence>
<feature type="binding site" evidence="5">
    <location>
        <begin position="191"/>
        <end position="194"/>
    </location>
    <ligand>
        <name>substrate</name>
    </ligand>
</feature>
<dbReference type="InterPro" id="IPR004556">
    <property type="entry name" value="HemK-like"/>
</dbReference>
<evidence type="ECO:0000256" key="2">
    <source>
        <dbReference type="ARBA" id="ARBA00022679"/>
    </source>
</evidence>
<dbReference type="PANTHER" id="PTHR18895">
    <property type="entry name" value="HEMK METHYLTRANSFERASE"/>
    <property type="match status" value="1"/>
</dbReference>
<dbReference type="RefSeq" id="WP_135328318.1">
    <property type="nucleotide sequence ID" value="NZ_SRJC01000005.1"/>
</dbReference>
<feature type="domain" description="Methyltransferase small" evidence="6">
    <location>
        <begin position="119"/>
        <end position="200"/>
    </location>
</feature>
<gene>
    <name evidence="5 8" type="primary">prmC</name>
    <name evidence="8" type="ORF">E4663_15745</name>
</gene>
<evidence type="ECO:0000256" key="5">
    <source>
        <dbReference type="HAMAP-Rule" id="MF_02126"/>
    </source>
</evidence>
<evidence type="ECO:0000313" key="8">
    <source>
        <dbReference type="EMBL" id="TGB01608.1"/>
    </source>
</evidence>
<dbReference type="PANTHER" id="PTHR18895:SF74">
    <property type="entry name" value="MTRF1L RELEASE FACTOR GLUTAMINE METHYLTRANSFERASE"/>
    <property type="match status" value="1"/>
</dbReference>
<dbReference type="GO" id="GO:0102559">
    <property type="term" value="F:peptide chain release factor N(5)-glutamine methyltransferase activity"/>
    <property type="evidence" value="ECO:0007669"/>
    <property type="project" value="UniProtKB-EC"/>
</dbReference>